<keyword evidence="2" id="KW-1185">Reference proteome</keyword>
<sequence>MGLGRRCEAIAEWYFPLNASLSLGVEGFRPSAVTFATGWQTAYWVAKHRASAEKLYFVQDFEPDLLARGIKALAP</sequence>
<dbReference type="EMBL" id="CP030239">
    <property type="protein sequence ID" value="AWX93896.1"/>
    <property type="molecule type" value="Genomic_DNA"/>
</dbReference>
<gene>
    <name evidence="1" type="ORF">DPM13_15130</name>
</gene>
<proteinExistence type="predicted"/>
<dbReference type="Gene3D" id="3.40.50.11090">
    <property type="match status" value="1"/>
</dbReference>
<dbReference type="Proteomes" id="UP000249922">
    <property type="component" value="Chromosome"/>
</dbReference>
<reference evidence="1 2" key="1">
    <citation type="submission" date="2018-06" db="EMBL/GenBank/DDBJ databases">
        <title>Complete genome sequence of Paracoccus mutanolyticus strain RSP-02 isolated from cellulosic waste.</title>
        <authorList>
            <person name="Amrutha R.N."/>
            <person name="Shrivastav A."/>
            <person name="Buddana S.K."/>
            <person name="Deshpande U."/>
            <person name="Prakasham R.S."/>
        </authorList>
    </citation>
    <scope>NUCLEOTIDE SEQUENCE [LARGE SCALE GENOMIC DNA]</scope>
    <source>
        <strain evidence="1 2">RSP-02</strain>
    </source>
</reference>
<dbReference type="RefSeq" id="WP_112888318.1">
    <property type="nucleotide sequence ID" value="NZ_CP030239.1"/>
</dbReference>
<evidence type="ECO:0000313" key="1">
    <source>
        <dbReference type="EMBL" id="AWX93896.1"/>
    </source>
</evidence>
<name>A0ABN5M7G0_9RHOB</name>
<evidence type="ECO:0000313" key="2">
    <source>
        <dbReference type="Proteomes" id="UP000249922"/>
    </source>
</evidence>
<accession>A0ABN5M7G0</accession>
<organism evidence="1 2">
    <name type="scientific">Paracoccus mutanolyticus</name>
    <dbReference type="NCBI Taxonomy" id="1499308"/>
    <lineage>
        <taxon>Bacteria</taxon>
        <taxon>Pseudomonadati</taxon>
        <taxon>Pseudomonadota</taxon>
        <taxon>Alphaproteobacteria</taxon>
        <taxon>Rhodobacterales</taxon>
        <taxon>Paracoccaceae</taxon>
        <taxon>Paracoccus</taxon>
    </lineage>
</organism>
<protein>
    <submittedName>
        <fullName evidence="1">Uncharacterized protein</fullName>
    </submittedName>
</protein>